<evidence type="ECO:0000313" key="1">
    <source>
        <dbReference type="EMBL" id="TFK71853.1"/>
    </source>
</evidence>
<gene>
    <name evidence="1" type="ORF">BDN72DRAFT_836927</name>
</gene>
<accession>A0ACD3B1K0</accession>
<proteinExistence type="predicted"/>
<sequence>MNFMTSFPPKADDIAVVIGLKAGPSPSGAAWAGESQRSECLRQWVMALRGGNFPVPAARAILSEYSAKYLPATVDRFLVGHVAFPVLEFNMIMSVYDLPHFGRYLRSKHPIAAPGKRLCRVVAERFAAIIKFHQRSNTTSHLHTDCRPHMELLLEILNFHWKDQEAIPSDVEDTLMSFLEDCQNSADESVQEIGWSLYLRIQEGPLLGADPSDRLRGKNVCGLPGCGINNDLKNCGRCVLVSYDL</sequence>
<evidence type="ECO:0000313" key="2">
    <source>
        <dbReference type="Proteomes" id="UP000308600"/>
    </source>
</evidence>
<name>A0ACD3B1K0_9AGAR</name>
<organism evidence="1 2">
    <name type="scientific">Pluteus cervinus</name>
    <dbReference type="NCBI Taxonomy" id="181527"/>
    <lineage>
        <taxon>Eukaryota</taxon>
        <taxon>Fungi</taxon>
        <taxon>Dikarya</taxon>
        <taxon>Basidiomycota</taxon>
        <taxon>Agaricomycotina</taxon>
        <taxon>Agaricomycetes</taxon>
        <taxon>Agaricomycetidae</taxon>
        <taxon>Agaricales</taxon>
        <taxon>Pluteineae</taxon>
        <taxon>Pluteaceae</taxon>
        <taxon>Pluteus</taxon>
    </lineage>
</organism>
<keyword evidence="2" id="KW-1185">Reference proteome</keyword>
<dbReference type="EMBL" id="ML208292">
    <property type="protein sequence ID" value="TFK71853.1"/>
    <property type="molecule type" value="Genomic_DNA"/>
</dbReference>
<feature type="non-terminal residue" evidence="1">
    <location>
        <position position="245"/>
    </location>
</feature>
<dbReference type="Proteomes" id="UP000308600">
    <property type="component" value="Unassembled WGS sequence"/>
</dbReference>
<protein>
    <submittedName>
        <fullName evidence="1">Uncharacterized protein</fullName>
    </submittedName>
</protein>
<reference evidence="1 2" key="1">
    <citation type="journal article" date="2019" name="Nat. Ecol. Evol.">
        <title>Megaphylogeny resolves global patterns of mushroom evolution.</title>
        <authorList>
            <person name="Varga T."/>
            <person name="Krizsan K."/>
            <person name="Foldi C."/>
            <person name="Dima B."/>
            <person name="Sanchez-Garcia M."/>
            <person name="Sanchez-Ramirez S."/>
            <person name="Szollosi G.J."/>
            <person name="Szarkandi J.G."/>
            <person name="Papp V."/>
            <person name="Albert L."/>
            <person name="Andreopoulos W."/>
            <person name="Angelini C."/>
            <person name="Antonin V."/>
            <person name="Barry K.W."/>
            <person name="Bougher N.L."/>
            <person name="Buchanan P."/>
            <person name="Buyck B."/>
            <person name="Bense V."/>
            <person name="Catcheside P."/>
            <person name="Chovatia M."/>
            <person name="Cooper J."/>
            <person name="Damon W."/>
            <person name="Desjardin D."/>
            <person name="Finy P."/>
            <person name="Geml J."/>
            <person name="Haridas S."/>
            <person name="Hughes K."/>
            <person name="Justo A."/>
            <person name="Karasinski D."/>
            <person name="Kautmanova I."/>
            <person name="Kiss B."/>
            <person name="Kocsube S."/>
            <person name="Kotiranta H."/>
            <person name="LaButti K.M."/>
            <person name="Lechner B.E."/>
            <person name="Liimatainen K."/>
            <person name="Lipzen A."/>
            <person name="Lukacs Z."/>
            <person name="Mihaltcheva S."/>
            <person name="Morgado L.N."/>
            <person name="Niskanen T."/>
            <person name="Noordeloos M.E."/>
            <person name="Ohm R.A."/>
            <person name="Ortiz-Santana B."/>
            <person name="Ovrebo C."/>
            <person name="Racz N."/>
            <person name="Riley R."/>
            <person name="Savchenko A."/>
            <person name="Shiryaev A."/>
            <person name="Soop K."/>
            <person name="Spirin V."/>
            <person name="Szebenyi C."/>
            <person name="Tomsovsky M."/>
            <person name="Tulloss R.E."/>
            <person name="Uehling J."/>
            <person name="Grigoriev I.V."/>
            <person name="Vagvolgyi C."/>
            <person name="Papp T."/>
            <person name="Martin F.M."/>
            <person name="Miettinen O."/>
            <person name="Hibbett D.S."/>
            <person name="Nagy L.G."/>
        </authorList>
    </citation>
    <scope>NUCLEOTIDE SEQUENCE [LARGE SCALE GENOMIC DNA]</scope>
    <source>
        <strain evidence="1 2">NL-1719</strain>
    </source>
</reference>